<evidence type="ECO:0000256" key="1">
    <source>
        <dbReference type="ARBA" id="ARBA00004236"/>
    </source>
</evidence>
<dbReference type="SMART" id="SM00283">
    <property type="entry name" value="MA"/>
    <property type="match status" value="1"/>
</dbReference>
<reference evidence="11 12" key="1">
    <citation type="submission" date="2019-07" db="EMBL/GenBank/DDBJ databases">
        <title>Genomic Encyclopedia of Type Strains, Phase III (KMG-III): the genomes of soil and plant-associated and newly described type strains.</title>
        <authorList>
            <person name="Whitman W."/>
        </authorList>
    </citation>
    <scope>NUCLEOTIDE SEQUENCE [LARGE SCALE GENOMIC DNA]</scope>
    <source>
        <strain evidence="11 12">BL24</strain>
    </source>
</reference>
<name>A0A5S5C5R9_9BACL</name>
<dbReference type="OrthoDB" id="358716at2"/>
<dbReference type="PRINTS" id="PR00260">
    <property type="entry name" value="CHEMTRNSDUCR"/>
</dbReference>
<feature type="region of interest" description="Disordered" evidence="7">
    <location>
        <begin position="576"/>
        <end position="596"/>
    </location>
</feature>
<keyword evidence="2" id="KW-1003">Cell membrane</keyword>
<protein>
    <submittedName>
        <fullName evidence="11">Methyl-accepting chemotaxis protein</fullName>
    </submittedName>
</protein>
<dbReference type="SUPFAM" id="SSF58104">
    <property type="entry name" value="Methyl-accepting chemotaxis protein (MCP) signaling domain"/>
    <property type="match status" value="1"/>
</dbReference>
<feature type="domain" description="Methyl-accepting transducer" evidence="9">
    <location>
        <begin position="305"/>
        <end position="534"/>
    </location>
</feature>
<comment type="caution">
    <text evidence="11">The sequence shown here is derived from an EMBL/GenBank/DDBJ whole genome shotgun (WGS) entry which is preliminary data.</text>
</comment>
<dbReference type="InterPro" id="IPR051310">
    <property type="entry name" value="MCP_chemotaxis"/>
</dbReference>
<feature type="domain" description="HAMP" evidence="10">
    <location>
        <begin position="209"/>
        <end position="261"/>
    </location>
</feature>
<feature type="compositionally biased region" description="Basic and acidic residues" evidence="7">
    <location>
        <begin position="576"/>
        <end position="590"/>
    </location>
</feature>
<evidence type="ECO:0000256" key="4">
    <source>
        <dbReference type="ARBA" id="ARBA00023136"/>
    </source>
</evidence>
<evidence type="ECO:0000313" key="11">
    <source>
        <dbReference type="EMBL" id="TYP73938.1"/>
    </source>
</evidence>
<dbReference type="PANTHER" id="PTHR43531:SF11">
    <property type="entry name" value="METHYL-ACCEPTING CHEMOTAXIS PROTEIN 3"/>
    <property type="match status" value="1"/>
</dbReference>
<comment type="similarity">
    <text evidence="5">Belongs to the methyl-accepting chemotaxis (MCP) protein family.</text>
</comment>
<keyword evidence="8" id="KW-1133">Transmembrane helix</keyword>
<keyword evidence="8" id="KW-0812">Transmembrane</keyword>
<evidence type="ECO:0000259" key="9">
    <source>
        <dbReference type="PROSITE" id="PS50111"/>
    </source>
</evidence>
<gene>
    <name evidence="11" type="ORF">BCM02_106217</name>
</gene>
<accession>A0A5S5C5R9</accession>
<dbReference type="GO" id="GO:0006935">
    <property type="term" value="P:chemotaxis"/>
    <property type="evidence" value="ECO:0007669"/>
    <property type="project" value="UniProtKB-KW"/>
</dbReference>
<evidence type="ECO:0000256" key="6">
    <source>
        <dbReference type="PROSITE-ProRule" id="PRU00284"/>
    </source>
</evidence>
<evidence type="ECO:0000256" key="3">
    <source>
        <dbReference type="ARBA" id="ARBA00022500"/>
    </source>
</evidence>
<evidence type="ECO:0000256" key="2">
    <source>
        <dbReference type="ARBA" id="ARBA00022475"/>
    </source>
</evidence>
<dbReference type="InterPro" id="IPR024478">
    <property type="entry name" value="HlyB_4HB_MCP"/>
</dbReference>
<dbReference type="CDD" id="cd11386">
    <property type="entry name" value="MCP_signal"/>
    <property type="match status" value="1"/>
</dbReference>
<dbReference type="Pfam" id="PF00672">
    <property type="entry name" value="HAMP"/>
    <property type="match status" value="1"/>
</dbReference>
<dbReference type="Gene3D" id="1.10.287.950">
    <property type="entry name" value="Methyl-accepting chemotaxis protein"/>
    <property type="match status" value="1"/>
</dbReference>
<evidence type="ECO:0000256" key="7">
    <source>
        <dbReference type="SAM" id="MobiDB-lite"/>
    </source>
</evidence>
<dbReference type="Pfam" id="PF00015">
    <property type="entry name" value="MCPsignal"/>
    <property type="match status" value="1"/>
</dbReference>
<evidence type="ECO:0000256" key="5">
    <source>
        <dbReference type="ARBA" id="ARBA00029447"/>
    </source>
</evidence>
<dbReference type="Pfam" id="PF12729">
    <property type="entry name" value="4HB_MCP_1"/>
    <property type="match status" value="1"/>
</dbReference>
<dbReference type="RefSeq" id="WP_148930365.1">
    <property type="nucleotide sequence ID" value="NZ_VNHS01000006.1"/>
</dbReference>
<dbReference type="GO" id="GO:0005886">
    <property type="term" value="C:plasma membrane"/>
    <property type="evidence" value="ECO:0007669"/>
    <property type="project" value="UniProtKB-SubCell"/>
</dbReference>
<dbReference type="InterPro" id="IPR003660">
    <property type="entry name" value="HAMP_dom"/>
</dbReference>
<dbReference type="PROSITE" id="PS50111">
    <property type="entry name" value="CHEMOTAXIS_TRANSDUC_2"/>
    <property type="match status" value="1"/>
</dbReference>
<dbReference type="GO" id="GO:0004888">
    <property type="term" value="F:transmembrane signaling receptor activity"/>
    <property type="evidence" value="ECO:0007669"/>
    <property type="project" value="InterPro"/>
</dbReference>
<dbReference type="PANTHER" id="PTHR43531">
    <property type="entry name" value="PROTEIN ICFG"/>
    <property type="match status" value="1"/>
</dbReference>
<dbReference type="Gene3D" id="6.10.340.10">
    <property type="match status" value="1"/>
</dbReference>
<dbReference type="CDD" id="cd06225">
    <property type="entry name" value="HAMP"/>
    <property type="match status" value="2"/>
</dbReference>
<evidence type="ECO:0000313" key="12">
    <source>
        <dbReference type="Proteomes" id="UP000323257"/>
    </source>
</evidence>
<dbReference type="AlphaFoldDB" id="A0A5S5C5R9"/>
<keyword evidence="6" id="KW-0807">Transducer</keyword>
<dbReference type="InterPro" id="IPR004090">
    <property type="entry name" value="Chemotax_Me-accpt_rcpt"/>
</dbReference>
<dbReference type="FunFam" id="1.10.287.950:FF:000001">
    <property type="entry name" value="Methyl-accepting chemotaxis sensory transducer"/>
    <property type="match status" value="1"/>
</dbReference>
<feature type="transmembrane region" description="Helical" evidence="8">
    <location>
        <begin position="187"/>
        <end position="208"/>
    </location>
</feature>
<keyword evidence="4 8" id="KW-0472">Membrane</keyword>
<comment type="subcellular location">
    <subcellularLocation>
        <location evidence="1">Cell membrane</location>
    </subcellularLocation>
</comment>
<sequence>MNLTIKNRLLASFGFMLALLIAVGIYSTMSLSNVNDQSSIISDIWLPGVKEANAMNTMTSDYRILEFQHVIATNKQEMAELDKAIAQKKNEINAILGSYEKTIIEDIDAKNFQAVKSEWDSYLGISGEVLSLSRQLQTNQALLRMNGDSADTFNSVSDKLLELVKYNETNALKANELGDKEYANTRLIFIIVITIAVIIGLALSIVIINSIVRPLRSLTHAADKLAVGDVSVNVRATTKDEVGQLMAAFENMIANIREQAQAAERIAAGDLTVNINVRSEQDLLGRKLQELVDNMNDVMSNMNSSAEQVASGSGQVSASSVALSQGATEQASAVEELSASLEEISSQTNLNAQNAGHANELAETLKANAINGNRQMGEMLSAMEQINDASANISKIIKVIDEIAFQTNILALNAAVEAARAGQHGKGFAVVAEEVRNLAARSAGAAKETTDMIEGSIKKAEIGTKIARDTAAELVQIVSGIERVATLVGDIAISSNEQASGISQINQGIMQVSQVVQTNSATSEESAAASEELSSQASMLKEMVGRFTLKHSQRQYGGKFDEFSPAVLRMLESMGEKRAKTAPAARDHQDGGSAWNNIALSDNEFGKY</sequence>
<organism evidence="11 12">
    <name type="scientific">Paenibacillus methanolicus</name>
    <dbReference type="NCBI Taxonomy" id="582686"/>
    <lineage>
        <taxon>Bacteria</taxon>
        <taxon>Bacillati</taxon>
        <taxon>Bacillota</taxon>
        <taxon>Bacilli</taxon>
        <taxon>Bacillales</taxon>
        <taxon>Paenibacillaceae</taxon>
        <taxon>Paenibacillus</taxon>
    </lineage>
</organism>
<evidence type="ECO:0000256" key="8">
    <source>
        <dbReference type="SAM" id="Phobius"/>
    </source>
</evidence>
<dbReference type="InterPro" id="IPR004089">
    <property type="entry name" value="MCPsignal_dom"/>
</dbReference>
<dbReference type="GO" id="GO:0007165">
    <property type="term" value="P:signal transduction"/>
    <property type="evidence" value="ECO:0007669"/>
    <property type="project" value="UniProtKB-KW"/>
</dbReference>
<dbReference type="SMART" id="SM00304">
    <property type="entry name" value="HAMP"/>
    <property type="match status" value="1"/>
</dbReference>
<dbReference type="EMBL" id="VNHS01000006">
    <property type="protein sequence ID" value="TYP73938.1"/>
    <property type="molecule type" value="Genomic_DNA"/>
</dbReference>
<proteinExistence type="inferred from homology"/>
<evidence type="ECO:0000259" key="10">
    <source>
        <dbReference type="PROSITE" id="PS50885"/>
    </source>
</evidence>
<dbReference type="PROSITE" id="PS50885">
    <property type="entry name" value="HAMP"/>
    <property type="match status" value="1"/>
</dbReference>
<keyword evidence="3" id="KW-0145">Chemotaxis</keyword>
<dbReference type="Proteomes" id="UP000323257">
    <property type="component" value="Unassembled WGS sequence"/>
</dbReference>
<keyword evidence="12" id="KW-1185">Reference proteome</keyword>